<sequence length="230" mass="24228">MTIAAASTKGFARWSALCLGLTLAACASGPPTPEWQMNAHAASQKAQDAYLAGDTRVEQQEWDRAREALARTGRLDLLARLELLRCAGRVASLVFEPCAGFEALRQDAPAAEKAYADYLAGQLALQDMALLPTAQRNAAQAAQTDAVAPLSGIEDPLSRLVAAGVLLKTGRAIPATVSMAVETASAQGWRRPLLAWLGVQAQRALAVGDTEAAASLQRRIAIVERGGKPD</sequence>
<evidence type="ECO:0000313" key="3">
    <source>
        <dbReference type="Proteomes" id="UP000194440"/>
    </source>
</evidence>
<dbReference type="KEGG" id="acip:CBP36_12030"/>
<evidence type="ECO:0008006" key="4">
    <source>
        <dbReference type="Google" id="ProtNLM"/>
    </source>
</evidence>
<dbReference type="KEGG" id="acis:CBP35_06890"/>
<keyword evidence="3" id="KW-1185">Reference proteome</keyword>
<proteinExistence type="predicted"/>
<name>A0A240UEM4_9BURK</name>
<feature type="signal peptide" evidence="1">
    <location>
        <begin position="1"/>
        <end position="27"/>
    </location>
</feature>
<evidence type="ECO:0000256" key="1">
    <source>
        <dbReference type="SAM" id="SignalP"/>
    </source>
</evidence>
<accession>A0A240UEM4</accession>
<dbReference type="AlphaFoldDB" id="A0A240UEM4"/>
<protein>
    <recommendedName>
        <fullName evidence="4">Lipoprotein</fullName>
    </recommendedName>
</protein>
<dbReference type="Proteomes" id="UP000194440">
    <property type="component" value="Chromosome"/>
</dbReference>
<feature type="chain" id="PRO_5012467199" description="Lipoprotein" evidence="1">
    <location>
        <begin position="28"/>
        <end position="230"/>
    </location>
</feature>
<dbReference type="EMBL" id="CP021366">
    <property type="protein sequence ID" value="ART59470.1"/>
    <property type="molecule type" value="Genomic_DNA"/>
</dbReference>
<evidence type="ECO:0000313" key="2">
    <source>
        <dbReference type="EMBL" id="ART59470.1"/>
    </source>
</evidence>
<organism evidence="2 3">
    <name type="scientific">Acidovorax carolinensis</name>
    <dbReference type="NCBI Taxonomy" id="553814"/>
    <lineage>
        <taxon>Bacteria</taxon>
        <taxon>Pseudomonadati</taxon>
        <taxon>Pseudomonadota</taxon>
        <taxon>Betaproteobacteria</taxon>
        <taxon>Burkholderiales</taxon>
        <taxon>Comamonadaceae</taxon>
        <taxon>Acidovorax</taxon>
    </lineage>
</organism>
<reference evidence="2" key="1">
    <citation type="submission" date="2017-05" db="EMBL/GenBank/DDBJ databases">
        <title>Polyphasic characterization of four soil-derived phenanthrene-degrading Acidovorax strains and proposal of Acidovorax phenanthrenivorans sp. nov.</title>
        <authorList>
            <person name="Singleton D."/>
            <person name="Lee J."/>
            <person name="Dickey A.N."/>
            <person name="Stroud A."/>
            <person name="Scholl E.H."/>
            <person name="Wright F.A."/>
            <person name="Aitken M.D."/>
        </authorList>
    </citation>
    <scope>NUCLEOTIDE SEQUENCE</scope>
    <source>
        <strain evidence="2">P4</strain>
    </source>
</reference>
<keyword evidence="1" id="KW-0732">Signal</keyword>
<dbReference type="OrthoDB" id="8562564at2"/>
<dbReference type="RefSeq" id="WP_086927590.1">
    <property type="nucleotide sequence ID" value="NZ_CP021362.1"/>
</dbReference>
<gene>
    <name evidence="2" type="ORF">CBP36_12030</name>
</gene>